<dbReference type="PANTHER" id="PTHR46024:SF1">
    <property type="entry name" value="HISTONE-LYSINE N-METHYLTRANSFERASE EGGLESS"/>
    <property type="match status" value="1"/>
</dbReference>
<evidence type="ECO:0000256" key="6">
    <source>
        <dbReference type="ARBA" id="ARBA00023242"/>
    </source>
</evidence>
<evidence type="ECO:0000259" key="7">
    <source>
        <dbReference type="PROSITE" id="PS50280"/>
    </source>
</evidence>
<evidence type="ECO:0000313" key="9">
    <source>
        <dbReference type="Proteomes" id="UP000887540"/>
    </source>
</evidence>
<dbReference type="SUPFAM" id="SSF82199">
    <property type="entry name" value="SET domain"/>
    <property type="match status" value="1"/>
</dbReference>
<keyword evidence="9" id="KW-1185">Reference proteome</keyword>
<dbReference type="AlphaFoldDB" id="A0A914DUT3"/>
<dbReference type="Gene3D" id="2.170.270.10">
    <property type="entry name" value="SET domain"/>
    <property type="match status" value="1"/>
</dbReference>
<dbReference type="GO" id="GO:0046974">
    <property type="term" value="F:histone H3K9 methyltransferase activity"/>
    <property type="evidence" value="ECO:0007669"/>
    <property type="project" value="TreeGrafter"/>
</dbReference>
<dbReference type="WBParaSite" id="ACRNAN_scaffold4039.g14300.t1">
    <property type="protein sequence ID" value="ACRNAN_scaffold4039.g14300.t1"/>
    <property type="gene ID" value="ACRNAN_scaffold4039.g14300"/>
</dbReference>
<dbReference type="InterPro" id="IPR051516">
    <property type="entry name" value="SETDB_methyltransferase"/>
</dbReference>
<reference evidence="10" key="1">
    <citation type="submission" date="2022-11" db="UniProtKB">
        <authorList>
            <consortium name="WormBaseParasite"/>
        </authorList>
    </citation>
    <scope>IDENTIFICATION</scope>
</reference>
<evidence type="ECO:0000256" key="2">
    <source>
        <dbReference type="ARBA" id="ARBA00004286"/>
    </source>
</evidence>
<keyword evidence="4" id="KW-0489">Methyltransferase</keyword>
<protein>
    <submittedName>
        <fullName evidence="10">Uncharacterized protein</fullName>
    </submittedName>
</protein>
<dbReference type="GO" id="GO:0008270">
    <property type="term" value="F:zinc ion binding"/>
    <property type="evidence" value="ECO:0007669"/>
    <property type="project" value="InterPro"/>
</dbReference>
<keyword evidence="4" id="KW-0808">Transferase</keyword>
<dbReference type="PROSITE" id="PS50280">
    <property type="entry name" value="SET"/>
    <property type="match status" value="1"/>
</dbReference>
<proteinExistence type="predicted"/>
<keyword evidence="5" id="KW-0949">S-adenosyl-L-methionine</keyword>
<dbReference type="GO" id="GO:0070828">
    <property type="term" value="P:heterochromatin organization"/>
    <property type="evidence" value="ECO:0007669"/>
    <property type="project" value="TreeGrafter"/>
</dbReference>
<feature type="domain" description="SET" evidence="7">
    <location>
        <begin position="129"/>
        <end position="265"/>
    </location>
</feature>
<organism evidence="9 10">
    <name type="scientific">Acrobeloides nanus</name>
    <dbReference type="NCBI Taxonomy" id="290746"/>
    <lineage>
        <taxon>Eukaryota</taxon>
        <taxon>Metazoa</taxon>
        <taxon>Ecdysozoa</taxon>
        <taxon>Nematoda</taxon>
        <taxon>Chromadorea</taxon>
        <taxon>Rhabditida</taxon>
        <taxon>Tylenchina</taxon>
        <taxon>Cephalobomorpha</taxon>
        <taxon>Cephaloboidea</taxon>
        <taxon>Cephalobidae</taxon>
        <taxon>Acrobeloides</taxon>
    </lineage>
</organism>
<comment type="subcellular location">
    <subcellularLocation>
        <location evidence="2">Chromosome</location>
    </subcellularLocation>
    <subcellularLocation>
        <location evidence="1">Nucleus</location>
    </subcellularLocation>
</comment>
<evidence type="ECO:0000313" key="10">
    <source>
        <dbReference type="WBParaSite" id="ACRNAN_scaffold4039.g14300.t1"/>
    </source>
</evidence>
<evidence type="ECO:0000256" key="5">
    <source>
        <dbReference type="ARBA" id="ARBA00022691"/>
    </source>
</evidence>
<keyword evidence="3" id="KW-0158">Chromosome</keyword>
<dbReference type="Pfam" id="PF00856">
    <property type="entry name" value="SET"/>
    <property type="match status" value="1"/>
</dbReference>
<dbReference type="InterPro" id="IPR007728">
    <property type="entry name" value="Pre-SET_dom"/>
</dbReference>
<dbReference type="GO" id="GO:0005694">
    <property type="term" value="C:chromosome"/>
    <property type="evidence" value="ECO:0007669"/>
    <property type="project" value="UniProtKB-SubCell"/>
</dbReference>
<keyword evidence="6" id="KW-0539">Nucleus</keyword>
<dbReference type="SMART" id="SM00468">
    <property type="entry name" value="PreSET"/>
    <property type="match status" value="1"/>
</dbReference>
<name>A0A914DUT3_9BILA</name>
<dbReference type="SMART" id="SM00317">
    <property type="entry name" value="SET"/>
    <property type="match status" value="1"/>
</dbReference>
<evidence type="ECO:0000256" key="1">
    <source>
        <dbReference type="ARBA" id="ARBA00004123"/>
    </source>
</evidence>
<dbReference type="InterPro" id="IPR001214">
    <property type="entry name" value="SET_dom"/>
</dbReference>
<dbReference type="GO" id="GO:0032259">
    <property type="term" value="P:methylation"/>
    <property type="evidence" value="ECO:0007669"/>
    <property type="project" value="UniProtKB-KW"/>
</dbReference>
<dbReference type="InterPro" id="IPR046341">
    <property type="entry name" value="SET_dom_sf"/>
</dbReference>
<feature type="domain" description="Pre-SET" evidence="8">
    <location>
        <begin position="56"/>
        <end position="126"/>
    </location>
</feature>
<dbReference type="Proteomes" id="UP000887540">
    <property type="component" value="Unplaced"/>
</dbReference>
<dbReference type="Pfam" id="PF05033">
    <property type="entry name" value="Pre-SET"/>
    <property type="match status" value="1"/>
</dbReference>
<dbReference type="GO" id="GO:0010629">
    <property type="term" value="P:negative regulation of gene expression"/>
    <property type="evidence" value="ECO:0007669"/>
    <property type="project" value="TreeGrafter"/>
</dbReference>
<dbReference type="PANTHER" id="PTHR46024">
    <property type="entry name" value="HISTONE-LYSINE N-METHYLTRANSFERASE EGGLESS"/>
    <property type="match status" value="1"/>
</dbReference>
<dbReference type="GO" id="GO:0005634">
    <property type="term" value="C:nucleus"/>
    <property type="evidence" value="ECO:0007669"/>
    <property type="project" value="UniProtKB-SubCell"/>
</dbReference>
<evidence type="ECO:0000259" key="8">
    <source>
        <dbReference type="PROSITE" id="PS50867"/>
    </source>
</evidence>
<evidence type="ECO:0000256" key="3">
    <source>
        <dbReference type="ARBA" id="ARBA00022454"/>
    </source>
</evidence>
<sequence>MPNIICEDYSDGLENISIPVVNDIDDEDLPKVDYRTSRFSDIPNIRILLENLPSCPGCSCEDDCQKPELCKCQTLELWPDEFKKSFLNFRDGKNKEKDEKYFNSVYACNKSCKCSMKCSNRTIQQGLKFRLQIFKTGNSGWGVRTLTDLPKGSFITNYVGRIMTAEYLKNIINILAALKYSPEYIAQQNRYVLYLSEISSTKNKNIPPAHIFICDAMRSGNVARFFNHSCNPNLVAENVFMDHMDLRLPELAFFAKRDIQVGEVG</sequence>
<accession>A0A914DUT3</accession>
<dbReference type="PROSITE" id="PS50867">
    <property type="entry name" value="PRE_SET"/>
    <property type="match status" value="1"/>
</dbReference>
<evidence type="ECO:0000256" key="4">
    <source>
        <dbReference type="ARBA" id="ARBA00022603"/>
    </source>
</evidence>